<name>A0A0U2VDS7_9CREN</name>
<reference evidence="2 3" key="1">
    <citation type="submission" date="2013-11" db="EMBL/GenBank/DDBJ databases">
        <title>Comparative genomics of Ignicoccus.</title>
        <authorList>
            <person name="Podar M."/>
        </authorList>
    </citation>
    <scope>NUCLEOTIDE SEQUENCE [LARGE SCALE GENOMIC DNA]</scope>
    <source>
        <strain evidence="2 3">DSM 13165</strain>
    </source>
</reference>
<dbReference type="PATRIC" id="fig|940295.4.peg.244"/>
<dbReference type="EMBL" id="CP006867">
    <property type="protein sequence ID" value="ALU12194.1"/>
    <property type="molecule type" value="Genomic_DNA"/>
</dbReference>
<keyword evidence="3" id="KW-1185">Reference proteome</keyword>
<feature type="transmembrane region" description="Helical" evidence="1">
    <location>
        <begin position="279"/>
        <end position="302"/>
    </location>
</feature>
<dbReference type="RefSeq" id="WP_075049306.1">
    <property type="nucleotide sequence ID" value="NZ_CP006867.1"/>
</dbReference>
<evidence type="ECO:0000313" key="3">
    <source>
        <dbReference type="Proteomes" id="UP000060778"/>
    </source>
</evidence>
<accession>A0A0U2VDS7</accession>
<keyword evidence="1" id="KW-0472">Membrane</keyword>
<feature type="transmembrane region" description="Helical" evidence="1">
    <location>
        <begin position="407"/>
        <end position="430"/>
    </location>
</feature>
<protein>
    <recommendedName>
        <fullName evidence="4">Glycosyltransferase RgtA/B/C/D-like domain-containing protein</fullName>
    </recommendedName>
</protein>
<feature type="transmembrane region" description="Helical" evidence="1">
    <location>
        <begin position="350"/>
        <end position="371"/>
    </location>
</feature>
<dbReference type="GeneID" id="30679666"/>
<proteinExistence type="predicted"/>
<gene>
    <name evidence="2" type="ORF">EYM_01265</name>
</gene>
<sequence>MSERLEKAKLLFVVLISLALTLNFFYEEYQFAQMEPVSHEYIGDEVWYTSAARNILREVFNLYPPCVSGCNATLQFNSALNLSYFLLNYAGNYSVDVLYHYQKVENAIYVSIPKDELKEIMKKRDELNLTIVQPGWKYPEQKGILRYLNLEHPPLGKYFIASAMLKEDVPWMWRVPGIALASIALFSVLLGSYLATRSLWLWVAIALLIYHDVAFRTMSMVAMLDIYSAVFSMISLALLPFKVELAIIAFALAVSSKYTAAFYALPIAYLLLKKGKSPLASVALPALAALIAFALLSMPLAIKLGVTKWITEVLNGLSWFTVSRPSGPPPASPLDWIEGRVPSPLYIDPAVYSVTNAAIMKTALLSFLILYPLKDRRRYSLPWYASFFLVSSLLGFELLYLKGNKTLYTFYTVVFTPMADIGAAGIVALLTNFDDVAYSLEWWRRAVSLGWALIKGEKRLKCEVI</sequence>
<organism evidence="2 3">
    <name type="scientific">Ignicoccus islandicus DSM 13165</name>
    <dbReference type="NCBI Taxonomy" id="940295"/>
    <lineage>
        <taxon>Archaea</taxon>
        <taxon>Thermoproteota</taxon>
        <taxon>Thermoprotei</taxon>
        <taxon>Desulfurococcales</taxon>
        <taxon>Desulfurococcaceae</taxon>
        <taxon>Ignicoccus</taxon>
    </lineage>
</organism>
<keyword evidence="1" id="KW-0812">Transmembrane</keyword>
<feature type="transmembrane region" description="Helical" evidence="1">
    <location>
        <begin position="222"/>
        <end position="241"/>
    </location>
</feature>
<dbReference type="Proteomes" id="UP000060778">
    <property type="component" value="Chromosome"/>
</dbReference>
<feature type="transmembrane region" description="Helical" evidence="1">
    <location>
        <begin position="171"/>
        <end position="193"/>
    </location>
</feature>
<feature type="transmembrane region" description="Helical" evidence="1">
    <location>
        <begin position="383"/>
        <end position="401"/>
    </location>
</feature>
<feature type="transmembrane region" description="Helical" evidence="1">
    <location>
        <begin position="247"/>
        <end position="272"/>
    </location>
</feature>
<dbReference type="OrthoDB" id="85618at2157"/>
<evidence type="ECO:0000313" key="2">
    <source>
        <dbReference type="EMBL" id="ALU12194.1"/>
    </source>
</evidence>
<keyword evidence="1" id="KW-1133">Transmembrane helix</keyword>
<evidence type="ECO:0008006" key="4">
    <source>
        <dbReference type="Google" id="ProtNLM"/>
    </source>
</evidence>
<dbReference type="KEGG" id="iis:EYM_01265"/>
<feature type="transmembrane region" description="Helical" evidence="1">
    <location>
        <begin position="199"/>
        <end position="215"/>
    </location>
</feature>
<dbReference type="STRING" id="940295.EYM_01265"/>
<dbReference type="AlphaFoldDB" id="A0A0U2VDS7"/>
<evidence type="ECO:0000256" key="1">
    <source>
        <dbReference type="SAM" id="Phobius"/>
    </source>
</evidence>